<protein>
    <submittedName>
        <fullName evidence="1">Uncharacterized protein</fullName>
    </submittedName>
</protein>
<evidence type="ECO:0000313" key="1">
    <source>
        <dbReference type="EMBL" id="KGO28314.1"/>
    </source>
</evidence>
<dbReference type="Proteomes" id="UP000030023">
    <property type="component" value="Unassembled WGS sequence"/>
</dbReference>
<dbReference type="EMBL" id="AXCV01000365">
    <property type="protein sequence ID" value="KGO28314.1"/>
    <property type="molecule type" value="Genomic_DNA"/>
</dbReference>
<organism evidence="1 2">
    <name type="scientific">Oenococcus alcoholitolerans</name>
    <dbReference type="NCBI Taxonomy" id="931074"/>
    <lineage>
        <taxon>Bacteria</taxon>
        <taxon>Bacillati</taxon>
        <taxon>Bacillota</taxon>
        <taxon>Bacilli</taxon>
        <taxon>Lactobacillales</taxon>
        <taxon>Lactobacillaceae</taxon>
        <taxon>Oenococcus</taxon>
    </lineage>
</organism>
<proteinExistence type="predicted"/>
<keyword evidence="2" id="KW-1185">Reference proteome</keyword>
<accession>A0ABR4XQ00</accession>
<comment type="caution">
    <text evidence="1">The sequence shown here is derived from an EMBL/GenBank/DDBJ whole genome shotgun (WGS) entry which is preliminary data.</text>
</comment>
<reference evidence="1 2" key="1">
    <citation type="journal article" date="2014" name="Antonie Van Leeuwenhoek">
        <title>Oenococcus alcoholitolerans sp. nov., a lactic acid bacteria isolated from cachaca and ethanol fermentation processes.</title>
        <authorList>
            <person name="Badotti F."/>
            <person name="Moreira A.P."/>
            <person name="Tonon L.A."/>
            <person name="de Lucena B.T."/>
            <person name="Gomes Fde C."/>
            <person name="Kruger R."/>
            <person name="Thompson C.C."/>
            <person name="de Morais M.A.Jr."/>
            <person name="Rosa C.A."/>
            <person name="Thompson F.L."/>
        </authorList>
    </citation>
    <scope>NUCLEOTIDE SEQUENCE [LARGE SCALE GENOMIC DNA]</scope>
    <source>
        <strain evidence="1 2">UFRJ-M7.2.18</strain>
    </source>
</reference>
<gene>
    <name evidence="1" type="ORF">Q757_07250</name>
</gene>
<name>A0ABR4XQ00_9LACO</name>
<sequence length="64" mass="7082">MLGYKDHLTDSSCLKGFVIQTISGYGSSKSKDYIAHLIEQGTLKRIGKARNTAYVLGNKTFKNN</sequence>
<evidence type="ECO:0000313" key="2">
    <source>
        <dbReference type="Proteomes" id="UP000030023"/>
    </source>
</evidence>